<evidence type="ECO:0000313" key="2">
    <source>
        <dbReference type="Proteomes" id="UP001153678"/>
    </source>
</evidence>
<dbReference type="AlphaFoldDB" id="A0A9W4TBG6"/>
<dbReference type="OrthoDB" id="550575at2759"/>
<sequence length="54" mass="6511">YLNISSCKEFSEIAIWNVIHSCLRIQEFVIYECKISNRTIKEIELYLKIKYINP</sequence>
<dbReference type="Proteomes" id="UP001153678">
    <property type="component" value="Unassembled WGS sequence"/>
</dbReference>
<feature type="non-terminal residue" evidence="1">
    <location>
        <position position="1"/>
    </location>
</feature>
<accession>A0A9W4TBG6</accession>
<name>A0A9W4TBG6_9GLOM</name>
<keyword evidence="2" id="KW-1185">Reference proteome</keyword>
<comment type="caution">
    <text evidence="1">The sequence shown here is derived from an EMBL/GenBank/DDBJ whole genome shotgun (WGS) entry which is preliminary data.</text>
</comment>
<proteinExistence type="predicted"/>
<feature type="non-terminal residue" evidence="1">
    <location>
        <position position="54"/>
    </location>
</feature>
<dbReference type="EMBL" id="CAMKVN010025763">
    <property type="protein sequence ID" value="CAI2200890.1"/>
    <property type="molecule type" value="Genomic_DNA"/>
</dbReference>
<gene>
    <name evidence="1" type="ORF">FWILDA_LOCUS19793</name>
</gene>
<reference evidence="1" key="1">
    <citation type="submission" date="2022-08" db="EMBL/GenBank/DDBJ databases">
        <authorList>
            <person name="Kallberg Y."/>
            <person name="Tangrot J."/>
            <person name="Rosling A."/>
        </authorList>
    </citation>
    <scope>NUCLEOTIDE SEQUENCE</scope>
    <source>
        <strain evidence="1">Wild A</strain>
    </source>
</reference>
<evidence type="ECO:0000313" key="1">
    <source>
        <dbReference type="EMBL" id="CAI2200890.1"/>
    </source>
</evidence>
<protein>
    <submittedName>
        <fullName evidence="1">11885_t:CDS:1</fullName>
    </submittedName>
</protein>
<organism evidence="1 2">
    <name type="scientific">Funneliformis geosporum</name>
    <dbReference type="NCBI Taxonomy" id="1117311"/>
    <lineage>
        <taxon>Eukaryota</taxon>
        <taxon>Fungi</taxon>
        <taxon>Fungi incertae sedis</taxon>
        <taxon>Mucoromycota</taxon>
        <taxon>Glomeromycotina</taxon>
        <taxon>Glomeromycetes</taxon>
        <taxon>Glomerales</taxon>
        <taxon>Glomeraceae</taxon>
        <taxon>Funneliformis</taxon>
    </lineage>
</organism>